<dbReference type="PANTHER" id="PTHR48207">
    <property type="entry name" value="SUCCINATE--HYDROXYMETHYLGLUTARATE COA-TRANSFERASE"/>
    <property type="match status" value="1"/>
</dbReference>
<dbReference type="PANTHER" id="PTHR48207:SF3">
    <property type="entry name" value="SUCCINATE--HYDROXYMETHYLGLUTARATE COA-TRANSFERASE"/>
    <property type="match status" value="1"/>
</dbReference>
<protein>
    <submittedName>
        <fullName evidence="2">CoA transferase</fullName>
    </submittedName>
</protein>
<dbReference type="Gene3D" id="3.30.1540.10">
    <property type="entry name" value="formyl-coa transferase, domain 3"/>
    <property type="match status" value="1"/>
</dbReference>
<accession>A0ABS5F3T1</accession>
<dbReference type="EMBL" id="JAAGBB010000031">
    <property type="protein sequence ID" value="MBR0667219.1"/>
    <property type="molecule type" value="Genomic_DNA"/>
</dbReference>
<dbReference type="InterPro" id="IPR003673">
    <property type="entry name" value="CoA-Trfase_fam_III"/>
</dbReference>
<dbReference type="InterPro" id="IPR050483">
    <property type="entry name" value="CoA-transferase_III_domain"/>
</dbReference>
<keyword evidence="3" id="KW-1185">Reference proteome</keyword>
<dbReference type="InterPro" id="IPR044855">
    <property type="entry name" value="CoA-Trfase_III_dom3_sf"/>
</dbReference>
<name>A0ABS5F3T1_9PROT</name>
<evidence type="ECO:0000313" key="2">
    <source>
        <dbReference type="EMBL" id="MBR0667219.1"/>
    </source>
</evidence>
<dbReference type="Gene3D" id="3.40.50.10540">
    <property type="entry name" value="Crotonobetainyl-coa:carnitine coa-transferase, domain 1"/>
    <property type="match status" value="1"/>
</dbReference>
<organism evidence="2 3">
    <name type="scientific">Plastoroseomonas hellenica</name>
    <dbReference type="NCBI Taxonomy" id="2687306"/>
    <lineage>
        <taxon>Bacteria</taxon>
        <taxon>Pseudomonadati</taxon>
        <taxon>Pseudomonadota</taxon>
        <taxon>Alphaproteobacteria</taxon>
        <taxon>Acetobacterales</taxon>
        <taxon>Acetobacteraceae</taxon>
        <taxon>Plastoroseomonas</taxon>
    </lineage>
</organism>
<reference evidence="3" key="1">
    <citation type="journal article" date="2021" name="Syst. Appl. Microbiol.">
        <title>Roseomonas hellenica sp. nov., isolated from roots of wild-growing Alkanna tinctoria.</title>
        <authorList>
            <person name="Rat A."/>
            <person name="Naranjo H.D."/>
            <person name="Lebbe L."/>
            <person name="Cnockaert M."/>
            <person name="Krigas N."/>
            <person name="Grigoriadou K."/>
            <person name="Maloupa E."/>
            <person name="Willems A."/>
        </authorList>
    </citation>
    <scope>NUCLEOTIDE SEQUENCE [LARGE SCALE GENOMIC DNA]</scope>
    <source>
        <strain evidence="3">LMG 31523</strain>
    </source>
</reference>
<dbReference type="GO" id="GO:0016740">
    <property type="term" value="F:transferase activity"/>
    <property type="evidence" value="ECO:0007669"/>
    <property type="project" value="UniProtKB-KW"/>
</dbReference>
<evidence type="ECO:0000313" key="3">
    <source>
        <dbReference type="Proteomes" id="UP001196870"/>
    </source>
</evidence>
<dbReference type="RefSeq" id="WP_211854997.1">
    <property type="nucleotide sequence ID" value="NZ_JAAGBB010000031.1"/>
</dbReference>
<proteinExistence type="predicted"/>
<dbReference type="Pfam" id="PF02515">
    <property type="entry name" value="CoA_transf_3"/>
    <property type="match status" value="1"/>
</dbReference>
<comment type="caution">
    <text evidence="2">The sequence shown here is derived from an EMBL/GenBank/DDBJ whole genome shotgun (WGS) entry which is preliminary data.</text>
</comment>
<dbReference type="InterPro" id="IPR023606">
    <property type="entry name" value="CoA-Trfase_III_dom_1_sf"/>
</dbReference>
<dbReference type="Proteomes" id="UP001196870">
    <property type="component" value="Unassembled WGS sequence"/>
</dbReference>
<dbReference type="SUPFAM" id="SSF89796">
    <property type="entry name" value="CoA-transferase family III (CaiB/BaiF)"/>
    <property type="match status" value="1"/>
</dbReference>
<evidence type="ECO:0000256" key="1">
    <source>
        <dbReference type="ARBA" id="ARBA00022679"/>
    </source>
</evidence>
<gene>
    <name evidence="2" type="ORF">GXW71_22870</name>
</gene>
<keyword evidence="1 2" id="KW-0808">Transferase</keyword>
<sequence>MRAAEPGAGHSPLARFTVLDLSRVRAGPTCVKQLSDWGAAVIKVEGPAEDDMTGERHGSDFQNLHRNKRSIVLDLKHPDGVAVLKRLAAGADVVVENFRPDVKHRLGIAYEDLRAVNPRLVYASISGFGQDGPYATRPGFDLIAQAMGGMMSITGLPGHGPLRAGIPLADLASGLFAAIGILVALLDREVTGEGQWVQASLLASQVALLDFQGAAWLTEGKVYRQTGNDHPYTTPMGVYPASDGDILIGASGQGQYRKLCDAIDAPELRDDPAYATADARLAHRAAFNAALSAVTRQRPVAEWVARLNAAGVACGPINAIDQVFADPQVQATRIAKRVAHPRLGEIGLLGSPLVLSRSEARIDAAAPEKGEHTDSLLREAGYADAAIQRLRAEGAVA</sequence>